<dbReference type="EMBL" id="RXPE01000025">
    <property type="protein sequence ID" value="RTR25535.1"/>
    <property type="molecule type" value="Genomic_DNA"/>
</dbReference>
<feature type="transmembrane region" description="Helical" evidence="1">
    <location>
        <begin position="20"/>
        <end position="44"/>
    </location>
</feature>
<comment type="caution">
    <text evidence="2">The sequence shown here is derived from an EMBL/GenBank/DDBJ whole genome shotgun (WGS) entry which is preliminary data.</text>
</comment>
<protein>
    <submittedName>
        <fullName evidence="2">Uncharacterized protein</fullName>
    </submittedName>
</protein>
<dbReference type="RefSeq" id="WP_126352703.1">
    <property type="nucleotide sequence ID" value="NZ_CP086380.1"/>
</dbReference>
<evidence type="ECO:0000313" key="3">
    <source>
        <dbReference type="Proteomes" id="UP000277766"/>
    </source>
</evidence>
<sequence>MTQAPRPSRLPPAFWSLARVLGTVGIGLALLLMLGTWGLTLTFAPMIGGWLNQAEVGLSNMNTNMGNLINSLEPLDILARPETLDAVRSLGNLAERARQAPLIGAFLTQNGVTAQALNEVQLVTDNWATLLEDRPSVPELRAQQADIQAWLKRTRTAQAWLTPLTWGLNFGSLLLGLWFMAGQWALLRAASRRLE</sequence>
<name>A0A3S0K9B3_9DEIO</name>
<keyword evidence="3" id="KW-1185">Reference proteome</keyword>
<keyword evidence="1" id="KW-0812">Transmembrane</keyword>
<dbReference type="Proteomes" id="UP000277766">
    <property type="component" value="Unassembled WGS sequence"/>
</dbReference>
<feature type="transmembrane region" description="Helical" evidence="1">
    <location>
        <begin position="166"/>
        <end position="187"/>
    </location>
</feature>
<organism evidence="2 3">
    <name type="scientific">Deinococcus radiophilus</name>
    <dbReference type="NCBI Taxonomy" id="32062"/>
    <lineage>
        <taxon>Bacteria</taxon>
        <taxon>Thermotogati</taxon>
        <taxon>Deinococcota</taxon>
        <taxon>Deinococci</taxon>
        <taxon>Deinococcales</taxon>
        <taxon>Deinococcaceae</taxon>
        <taxon>Deinococcus</taxon>
    </lineage>
</organism>
<dbReference type="AlphaFoldDB" id="A0A3S0K9B3"/>
<keyword evidence="1" id="KW-0472">Membrane</keyword>
<keyword evidence="1" id="KW-1133">Transmembrane helix</keyword>
<gene>
    <name evidence="2" type="ORF">EJ104_10390</name>
</gene>
<evidence type="ECO:0000256" key="1">
    <source>
        <dbReference type="SAM" id="Phobius"/>
    </source>
</evidence>
<reference evidence="2 3" key="1">
    <citation type="submission" date="2018-12" db="EMBL/GenBank/DDBJ databases">
        <title>Deinococcus radiophilus ATCC 27603 genome sequencing and assembly.</title>
        <authorList>
            <person name="Maclea K.S."/>
            <person name="Maynard C.R."/>
        </authorList>
    </citation>
    <scope>NUCLEOTIDE SEQUENCE [LARGE SCALE GENOMIC DNA]</scope>
    <source>
        <strain evidence="2 3">ATCC 27603</strain>
    </source>
</reference>
<proteinExistence type="predicted"/>
<accession>A0A3S0K9B3</accession>
<evidence type="ECO:0000313" key="2">
    <source>
        <dbReference type="EMBL" id="RTR25535.1"/>
    </source>
</evidence>
<dbReference type="OrthoDB" id="9837796at2"/>